<keyword evidence="1" id="KW-0472">Membrane</keyword>
<organism evidence="2 3">
    <name type="scientific">Rattus norvegicus</name>
    <name type="common">Rat</name>
    <dbReference type="NCBI Taxonomy" id="10116"/>
    <lineage>
        <taxon>Eukaryota</taxon>
        <taxon>Metazoa</taxon>
        <taxon>Chordata</taxon>
        <taxon>Craniata</taxon>
        <taxon>Vertebrata</taxon>
        <taxon>Euteleostomi</taxon>
        <taxon>Mammalia</taxon>
        <taxon>Eutheria</taxon>
        <taxon>Euarchontoglires</taxon>
        <taxon>Glires</taxon>
        <taxon>Rodentia</taxon>
        <taxon>Myomorpha</taxon>
        <taxon>Muroidea</taxon>
        <taxon>Muridae</taxon>
        <taxon>Murinae</taxon>
        <taxon>Rattus</taxon>
    </lineage>
</organism>
<dbReference type="EMBL" id="CH474055">
    <property type="protein sequence ID" value="EDL76041.1"/>
    <property type="molecule type" value="Genomic_DNA"/>
</dbReference>
<evidence type="ECO:0000256" key="1">
    <source>
        <dbReference type="SAM" id="Phobius"/>
    </source>
</evidence>
<accession>A6KJ90</accession>
<keyword evidence="1" id="KW-1133">Transmembrane helix</keyword>
<protein>
    <submittedName>
        <fullName evidence="2">RCG24463</fullName>
    </submittedName>
</protein>
<proteinExistence type="predicted"/>
<dbReference type="Proteomes" id="UP000234681">
    <property type="component" value="Chromosome 14"/>
</dbReference>
<keyword evidence="1" id="KW-0812">Transmembrane</keyword>
<feature type="non-terminal residue" evidence="2">
    <location>
        <position position="54"/>
    </location>
</feature>
<gene>
    <name evidence="2" type="ORF">rCG_24463</name>
</gene>
<dbReference type="AlphaFoldDB" id="A6KJ90"/>
<evidence type="ECO:0000313" key="3">
    <source>
        <dbReference type="Proteomes" id="UP000234681"/>
    </source>
</evidence>
<evidence type="ECO:0000313" key="2">
    <source>
        <dbReference type="EMBL" id="EDL76041.1"/>
    </source>
</evidence>
<name>A6KJ90_RAT</name>
<feature type="transmembrane region" description="Helical" evidence="1">
    <location>
        <begin position="24"/>
        <end position="43"/>
    </location>
</feature>
<reference evidence="3" key="1">
    <citation type="submission" date="2005-09" db="EMBL/GenBank/DDBJ databases">
        <authorList>
            <person name="Mural R.J."/>
            <person name="Li P.W."/>
            <person name="Adams M.D."/>
            <person name="Amanatides P.G."/>
            <person name="Baden-Tillson H."/>
            <person name="Barnstead M."/>
            <person name="Chin S.H."/>
            <person name="Dew I."/>
            <person name="Evans C.A."/>
            <person name="Ferriera S."/>
            <person name="Flanigan M."/>
            <person name="Fosler C."/>
            <person name="Glodek A."/>
            <person name="Gu Z."/>
            <person name="Holt R.A."/>
            <person name="Jennings D."/>
            <person name="Kraft C.L."/>
            <person name="Lu F."/>
            <person name="Nguyen T."/>
            <person name="Nusskern D.R."/>
            <person name="Pfannkoch C.M."/>
            <person name="Sitter C."/>
            <person name="Sutton G.G."/>
            <person name="Venter J.C."/>
            <person name="Wang Z."/>
            <person name="Woodage T."/>
            <person name="Zheng X.H."/>
            <person name="Zhong F."/>
        </authorList>
    </citation>
    <scope>NUCLEOTIDE SEQUENCE [LARGE SCALE GENOMIC DNA]</scope>
    <source>
        <strain>BN</strain>
        <strain evidence="3">Sprague-Dawley</strain>
    </source>
</reference>
<sequence length="54" mass="6605">MGHAGRQFQALLWKNWLCRLRHPVLSLAEFFWPCILFMILTVLRFQEPPRHREN</sequence>